<comment type="caution">
    <text evidence="2">The sequence shown here is derived from an EMBL/GenBank/DDBJ whole genome shotgun (WGS) entry which is preliminary data.</text>
</comment>
<accession>A0ABM8X049</accession>
<protein>
    <submittedName>
        <fullName evidence="2">Uncharacterized protein</fullName>
    </submittedName>
</protein>
<feature type="coiled-coil region" evidence="1">
    <location>
        <begin position="19"/>
        <end position="53"/>
    </location>
</feature>
<evidence type="ECO:0000313" key="3">
    <source>
        <dbReference type="Proteomes" id="UP000721236"/>
    </source>
</evidence>
<keyword evidence="3" id="KW-1185">Reference proteome</keyword>
<dbReference type="Proteomes" id="UP000721236">
    <property type="component" value="Unassembled WGS sequence"/>
</dbReference>
<proteinExistence type="predicted"/>
<keyword evidence="1" id="KW-0175">Coiled coil</keyword>
<reference evidence="2 3" key="1">
    <citation type="submission" date="2021-08" db="EMBL/GenBank/DDBJ databases">
        <authorList>
            <person name="Peeters C."/>
        </authorList>
    </citation>
    <scope>NUCLEOTIDE SEQUENCE [LARGE SCALE GENOMIC DNA]</scope>
    <source>
        <strain evidence="2 3">LMG 21510</strain>
    </source>
</reference>
<organism evidence="2 3">
    <name type="scientific">Cupriavidus respiraculi</name>
    <dbReference type="NCBI Taxonomy" id="195930"/>
    <lineage>
        <taxon>Bacteria</taxon>
        <taxon>Pseudomonadati</taxon>
        <taxon>Pseudomonadota</taxon>
        <taxon>Betaproteobacteria</taxon>
        <taxon>Burkholderiales</taxon>
        <taxon>Burkholderiaceae</taxon>
        <taxon>Cupriavidus</taxon>
    </lineage>
</organism>
<sequence length="110" mass="12195">MSWPIGTPVRAAQHVDADIVDLARESTELKRQNAELRRQLLAAERAAATADEARQIAHQAHAVMSLQIAQLEKLAIEVKRAAVKNPHWPISRWVKFGPMAGLLATIKEES</sequence>
<dbReference type="RefSeq" id="WP_224041748.1">
    <property type="nucleotide sequence ID" value="NZ_CAJZAH010000002.1"/>
</dbReference>
<evidence type="ECO:0000256" key="1">
    <source>
        <dbReference type="SAM" id="Coils"/>
    </source>
</evidence>
<evidence type="ECO:0000313" key="2">
    <source>
        <dbReference type="EMBL" id="CAG9173219.1"/>
    </source>
</evidence>
<dbReference type="EMBL" id="CAJZAH010000002">
    <property type="protein sequence ID" value="CAG9173219.1"/>
    <property type="molecule type" value="Genomic_DNA"/>
</dbReference>
<name>A0ABM8X049_9BURK</name>
<gene>
    <name evidence="2" type="ORF">LMG21510_02189</name>
</gene>